<dbReference type="Proteomes" id="UP000011841">
    <property type="component" value="Chromosome"/>
</dbReference>
<dbReference type="EMBL" id="AP012603">
    <property type="protein sequence ID" value="BAM92759.1"/>
    <property type="molecule type" value="Genomic_DNA"/>
</dbReference>
<reference evidence="1 2" key="1">
    <citation type="journal article" date="2013" name="Appl. Environ. Microbiol.">
        <title>Genome analysis suggests that the soil oligotrophic bacterium Agromonas oligotrophica (Bradyrhizobium oligotrophicum) is a nitrogen-fixing symbiont of Aeschynomene indica.</title>
        <authorList>
            <person name="Okubo T."/>
            <person name="Fukushima S."/>
            <person name="Itakura M."/>
            <person name="Oshima K."/>
            <person name="Longtonglang A."/>
            <person name="Teaumroong N."/>
            <person name="Mitsui H."/>
            <person name="Hattori M."/>
            <person name="Hattori R."/>
            <person name="Hattori T."/>
            <person name="Minamisawa K."/>
        </authorList>
    </citation>
    <scope>NUCLEOTIDE SEQUENCE [LARGE SCALE GENOMIC DNA]</scope>
    <source>
        <strain evidence="1 2">S58</strain>
    </source>
</reference>
<keyword evidence="2" id="KW-1185">Reference proteome</keyword>
<protein>
    <submittedName>
        <fullName evidence="1">Uncharacterized protein</fullName>
    </submittedName>
</protein>
<dbReference type="KEGG" id="aol:S58_67920"/>
<dbReference type="AlphaFoldDB" id="M4ZG81"/>
<dbReference type="InterPro" id="IPR011101">
    <property type="entry name" value="DUF5131"/>
</dbReference>
<accession>M4ZG81</accession>
<dbReference type="eggNOG" id="COG4422">
    <property type="taxonomic scope" value="Bacteria"/>
</dbReference>
<proteinExistence type="predicted"/>
<evidence type="ECO:0000313" key="1">
    <source>
        <dbReference type="EMBL" id="BAM92759.1"/>
    </source>
</evidence>
<name>M4ZG81_9BRAD</name>
<gene>
    <name evidence="1" type="ORF">S58_67920</name>
</gene>
<sequence>MAESIVLICPTVQAEQHATNWLDGQFAHDGNAGIARRAGDRVCWDRKKEQAVYYRRESVRRLESSMAETTIEWTDVTWNPVAGCTALTAGCTNCYAMRMAARLEAMGTEKYRGLTRKSGKRAVWTGKIAMDERALQAPERWAKPRKVFVNSMSDLFHPDVSVSFILRVWKVMQTTPRHTYQILTKRPERMSSVLSMRDFAVLPNVWLGTSVEDDRVFERLDALRSAPAAVRFVSFEPLIGSVKAANLADIDWAIVGGESGPAAREMKSEWVDEIQVMCERYETVFFFKQWGGNNKKATGRLLHGKIYDGMPDDFRI</sequence>
<evidence type="ECO:0000313" key="2">
    <source>
        <dbReference type="Proteomes" id="UP000011841"/>
    </source>
</evidence>
<dbReference type="HOGENOM" id="CLU_054184_0_1_5"/>
<organism evidence="1 2">
    <name type="scientific">Bradyrhizobium oligotrophicum S58</name>
    <dbReference type="NCBI Taxonomy" id="1245469"/>
    <lineage>
        <taxon>Bacteria</taxon>
        <taxon>Pseudomonadati</taxon>
        <taxon>Pseudomonadota</taxon>
        <taxon>Alphaproteobacteria</taxon>
        <taxon>Hyphomicrobiales</taxon>
        <taxon>Nitrobacteraceae</taxon>
        <taxon>Bradyrhizobium</taxon>
    </lineage>
</organism>
<dbReference type="Pfam" id="PF07505">
    <property type="entry name" value="DUF5131"/>
    <property type="match status" value="1"/>
</dbReference>